<evidence type="ECO:0000313" key="2">
    <source>
        <dbReference type="EMBL" id="KAF9478768.1"/>
    </source>
</evidence>
<dbReference type="SUPFAM" id="SSF81383">
    <property type="entry name" value="F-box domain"/>
    <property type="match status" value="1"/>
</dbReference>
<dbReference type="InterPro" id="IPR001810">
    <property type="entry name" value="F-box_dom"/>
</dbReference>
<feature type="domain" description="F-box" evidence="1">
    <location>
        <begin position="82"/>
        <end position="135"/>
    </location>
</feature>
<dbReference type="Gene3D" id="3.80.10.10">
    <property type="entry name" value="Ribonuclease Inhibitor"/>
    <property type="match status" value="1"/>
</dbReference>
<reference evidence="2" key="1">
    <citation type="submission" date="2020-11" db="EMBL/GenBank/DDBJ databases">
        <authorList>
            <consortium name="DOE Joint Genome Institute"/>
            <person name="Ahrendt S."/>
            <person name="Riley R."/>
            <person name="Andreopoulos W."/>
            <person name="Labutti K."/>
            <person name="Pangilinan J."/>
            <person name="Ruiz-Duenas F.J."/>
            <person name="Barrasa J.M."/>
            <person name="Sanchez-Garcia M."/>
            <person name="Camarero S."/>
            <person name="Miyauchi S."/>
            <person name="Serrano A."/>
            <person name="Linde D."/>
            <person name="Babiker R."/>
            <person name="Drula E."/>
            <person name="Ayuso-Fernandez I."/>
            <person name="Pacheco R."/>
            <person name="Padilla G."/>
            <person name="Ferreira P."/>
            <person name="Barriuso J."/>
            <person name="Kellner H."/>
            <person name="Castanera R."/>
            <person name="Alfaro M."/>
            <person name="Ramirez L."/>
            <person name="Pisabarro A.G."/>
            <person name="Kuo A."/>
            <person name="Tritt A."/>
            <person name="Lipzen A."/>
            <person name="He G."/>
            <person name="Yan M."/>
            <person name="Ng V."/>
            <person name="Cullen D."/>
            <person name="Martin F."/>
            <person name="Rosso M.-N."/>
            <person name="Henrissat B."/>
            <person name="Hibbett D."/>
            <person name="Martinez A.T."/>
            <person name="Grigoriev I.V."/>
        </authorList>
    </citation>
    <scope>NUCLEOTIDE SEQUENCE</scope>
    <source>
        <strain evidence="2">CIRM-BRFM 674</strain>
    </source>
</reference>
<accession>A0A9P5Z141</accession>
<dbReference type="InterPro" id="IPR032675">
    <property type="entry name" value="LRR_dom_sf"/>
</dbReference>
<dbReference type="OrthoDB" id="3172239at2759"/>
<dbReference type="SUPFAM" id="SSF52047">
    <property type="entry name" value="RNI-like"/>
    <property type="match status" value="1"/>
</dbReference>
<name>A0A9P5Z141_9AGAR</name>
<sequence>MSGLDITHRLGELAEMHGGRLLDDFITSEDARRRIYGAIEHHQSTISTLKAQIVDLEHSVHLHQTYVSTLKVKLNFFASVSHFPPEILCSIFSFAQEDDVGGILPYSAWTGFTHVCHHWRKVAIHSPTLWKELNFGNLKWLQEAAKRAQGAEVVIIIPGQILDYRNAVNFAVKPCLRIKGLRIIDNSDMELWGAVHDMLSQSPPQLNFLELEGVDATIYQYPHTVQQTATGITPIPSKQVRQASANLTQLRSLRLIECSIKWDLHLLFQPSLTHLSLRSIDPTPSGQELVLAMKAMSGLQHLDLDNAFHPADQFSLESWTTFGIQIHFAHLRVLRITSDNPSEVEAFFRLITFPPDAIVKMSCAVDQVSDAPHVSSIIEALGRSYSVMSRPATSGFQNFIMYQPEYNNPQVSGIMLSFSTGIISDEDLIYDDHEDAKLNLEFMWEPQPSNRLIMKDIINAIFTASIPLQDVQRVYFDVVPEQDEVDSELLLNTYGKLPELASVVTGMDTSKLFVGTLELALSVQALSTDAVKQEYFPALSSICFHNTTITDATLAPDPIAVPVEQLQDCLVRRYRRGAGIGVRFVKCNGLGGEATVDSLEENLNNVIQAAKMVSANSGIPASQEDIIQL</sequence>
<gene>
    <name evidence="2" type="ORF">BDN70DRAFT_879583</name>
</gene>
<dbReference type="Gene3D" id="1.20.1280.50">
    <property type="match status" value="1"/>
</dbReference>
<protein>
    <recommendedName>
        <fullName evidence="1">F-box domain-containing protein</fullName>
    </recommendedName>
</protein>
<keyword evidence="3" id="KW-1185">Reference proteome</keyword>
<evidence type="ECO:0000313" key="3">
    <source>
        <dbReference type="Proteomes" id="UP000807469"/>
    </source>
</evidence>
<dbReference type="EMBL" id="MU155227">
    <property type="protein sequence ID" value="KAF9478768.1"/>
    <property type="molecule type" value="Genomic_DNA"/>
</dbReference>
<dbReference type="Proteomes" id="UP000807469">
    <property type="component" value="Unassembled WGS sequence"/>
</dbReference>
<proteinExistence type="predicted"/>
<comment type="caution">
    <text evidence="2">The sequence shown here is derived from an EMBL/GenBank/DDBJ whole genome shotgun (WGS) entry which is preliminary data.</text>
</comment>
<organism evidence="2 3">
    <name type="scientific">Pholiota conissans</name>
    <dbReference type="NCBI Taxonomy" id="109636"/>
    <lineage>
        <taxon>Eukaryota</taxon>
        <taxon>Fungi</taxon>
        <taxon>Dikarya</taxon>
        <taxon>Basidiomycota</taxon>
        <taxon>Agaricomycotina</taxon>
        <taxon>Agaricomycetes</taxon>
        <taxon>Agaricomycetidae</taxon>
        <taxon>Agaricales</taxon>
        <taxon>Agaricineae</taxon>
        <taxon>Strophariaceae</taxon>
        <taxon>Pholiota</taxon>
    </lineage>
</organism>
<dbReference type="AlphaFoldDB" id="A0A9P5Z141"/>
<evidence type="ECO:0000259" key="1">
    <source>
        <dbReference type="Pfam" id="PF12937"/>
    </source>
</evidence>
<dbReference type="InterPro" id="IPR036047">
    <property type="entry name" value="F-box-like_dom_sf"/>
</dbReference>
<dbReference type="Pfam" id="PF12937">
    <property type="entry name" value="F-box-like"/>
    <property type="match status" value="1"/>
</dbReference>